<dbReference type="SUPFAM" id="SSF102114">
    <property type="entry name" value="Radical SAM enzymes"/>
    <property type="match status" value="1"/>
</dbReference>
<dbReference type="InterPro" id="IPR016431">
    <property type="entry name" value="Pyrv-formate_lyase-activ_prd"/>
</dbReference>
<evidence type="ECO:0000256" key="4">
    <source>
        <dbReference type="ARBA" id="ARBA00023004"/>
    </source>
</evidence>
<dbReference type="SFLD" id="SFLDG01101">
    <property type="entry name" value="Uncharacterised_Radical_SAM_Su"/>
    <property type="match status" value="1"/>
</dbReference>
<dbReference type="InterPro" id="IPR007197">
    <property type="entry name" value="rSAM"/>
</dbReference>
<dbReference type="InterPro" id="IPR027596">
    <property type="entry name" value="AmmeMemoSam_rS"/>
</dbReference>
<dbReference type="RefSeq" id="WP_158946499.1">
    <property type="nucleotide sequence ID" value="NZ_CP046400.1"/>
</dbReference>
<dbReference type="InterPro" id="IPR058240">
    <property type="entry name" value="rSAM_sf"/>
</dbReference>
<reference evidence="8 9" key="1">
    <citation type="submission" date="2019-11" db="EMBL/GenBank/DDBJ databases">
        <authorList>
            <person name="Zheng R.K."/>
            <person name="Sun C.M."/>
        </authorList>
    </citation>
    <scope>NUCLEOTIDE SEQUENCE [LARGE SCALE GENOMIC DNA]</scope>
    <source>
        <strain evidence="8 9">SRB007</strain>
    </source>
</reference>
<feature type="binding site" evidence="6">
    <location>
        <position position="89"/>
    </location>
    <ligand>
        <name>[4Fe-4S] cluster</name>
        <dbReference type="ChEBI" id="CHEBI:49883"/>
        <note>4Fe-4S-S-AdoMet</note>
    </ligand>
</feature>
<keyword evidence="1" id="KW-0004">4Fe-4S</keyword>
<dbReference type="SFLD" id="SFLDS00029">
    <property type="entry name" value="Radical_SAM"/>
    <property type="match status" value="1"/>
</dbReference>
<feature type="domain" description="Radical SAM core" evidence="7">
    <location>
        <begin position="67"/>
        <end position="284"/>
    </location>
</feature>
<dbReference type="PANTHER" id="PTHR30352">
    <property type="entry name" value="PYRUVATE FORMATE-LYASE-ACTIVATING ENZYME"/>
    <property type="match status" value="1"/>
</dbReference>
<dbReference type="Proteomes" id="UP000428328">
    <property type="component" value="Chromosome"/>
</dbReference>
<evidence type="ECO:0000259" key="7">
    <source>
        <dbReference type="PROSITE" id="PS51918"/>
    </source>
</evidence>
<dbReference type="KEGG" id="psel:GM415_03775"/>
<feature type="binding site" evidence="6">
    <location>
        <position position="86"/>
    </location>
    <ligand>
        <name>[4Fe-4S] cluster</name>
        <dbReference type="ChEBI" id="CHEBI:49883"/>
        <note>4Fe-4S-S-AdoMet</note>
    </ligand>
</feature>
<dbReference type="GO" id="GO:0003824">
    <property type="term" value="F:catalytic activity"/>
    <property type="evidence" value="ECO:0007669"/>
    <property type="project" value="InterPro"/>
</dbReference>
<dbReference type="EMBL" id="CP046400">
    <property type="protein sequence ID" value="QGY39274.1"/>
    <property type="molecule type" value="Genomic_DNA"/>
</dbReference>
<evidence type="ECO:0000256" key="5">
    <source>
        <dbReference type="ARBA" id="ARBA00023014"/>
    </source>
</evidence>
<dbReference type="Pfam" id="PF04055">
    <property type="entry name" value="Radical_SAM"/>
    <property type="match status" value="1"/>
</dbReference>
<evidence type="ECO:0000313" key="9">
    <source>
        <dbReference type="Proteomes" id="UP000428328"/>
    </source>
</evidence>
<dbReference type="CDD" id="cd01335">
    <property type="entry name" value="Radical_SAM"/>
    <property type="match status" value="1"/>
</dbReference>
<gene>
    <name evidence="8" type="primary">amrS</name>
    <name evidence="8" type="ORF">GM415_03775</name>
</gene>
<keyword evidence="2 6" id="KW-0949">S-adenosyl-L-methionine</keyword>
<dbReference type="GO" id="GO:0051539">
    <property type="term" value="F:4 iron, 4 sulfur cluster binding"/>
    <property type="evidence" value="ECO:0007669"/>
    <property type="project" value="UniProtKB-KW"/>
</dbReference>
<dbReference type="InterPro" id="IPR013785">
    <property type="entry name" value="Aldolase_TIM"/>
</dbReference>
<protein>
    <submittedName>
        <fullName evidence="8">AmmeMemoRadiSam system radical SAM enzyme</fullName>
    </submittedName>
</protein>
<keyword evidence="4 6" id="KW-0408">Iron</keyword>
<evidence type="ECO:0000256" key="1">
    <source>
        <dbReference type="ARBA" id="ARBA00022485"/>
    </source>
</evidence>
<dbReference type="NCBIfam" id="TIGR04337">
    <property type="entry name" value="AmmeMemoSam_rS"/>
    <property type="match status" value="1"/>
</dbReference>
<keyword evidence="3 6" id="KW-0479">Metal-binding</keyword>
<dbReference type="AlphaFoldDB" id="A0A6I6JNS7"/>
<dbReference type="GO" id="GO:0046872">
    <property type="term" value="F:metal ion binding"/>
    <property type="evidence" value="ECO:0007669"/>
    <property type="project" value="UniProtKB-KW"/>
</dbReference>
<sequence length="339" mass="38024">MIEARLWKPLKEGSVQCRLCNHYCAIKPGERGRCGVRENRDGTLYALNYGKIAALNLDPVEKKPLYHFQPGTRTYSFATMGCNFRCSFCQNWTLSQPPREGGAIEGRNFTPEELVDEAVRLEASSISYTYSEPTIFFELMQDTAILAHKRGLKNIMVSNGFMSRECLDELAPHIDAINVDLKAFTETFYEELSGARLKPILENLKHIKHQLGWWLEITTLLIPGRNDSPEELEQLTDFLAKEIGPDTPWHISRFHPNYKMGDVPVTGGDSLGRAFDMGKAKGLKYVYIGNMPGMDRQHTDCPGCGRQIIDRTGFAAGRIEVTDGKCDHCGEPIAGVNMG</sequence>
<dbReference type="PIRSF" id="PIRSF004869">
    <property type="entry name" value="PflX_prd"/>
    <property type="match status" value="1"/>
</dbReference>
<keyword evidence="9" id="KW-1185">Reference proteome</keyword>
<keyword evidence="5 6" id="KW-0411">Iron-sulfur</keyword>
<proteinExistence type="predicted"/>
<dbReference type="PANTHER" id="PTHR30352:SF5">
    <property type="entry name" value="PYRUVATE FORMATE-LYASE 1-ACTIVATING ENZYME"/>
    <property type="match status" value="1"/>
</dbReference>
<evidence type="ECO:0000256" key="2">
    <source>
        <dbReference type="ARBA" id="ARBA00022691"/>
    </source>
</evidence>
<accession>A0A6I6JNS7</accession>
<dbReference type="SMART" id="SM00729">
    <property type="entry name" value="Elp3"/>
    <property type="match status" value="1"/>
</dbReference>
<organism evidence="8 9">
    <name type="scientific">Pseudodesulfovibrio cashew</name>
    <dbReference type="NCBI Taxonomy" id="2678688"/>
    <lineage>
        <taxon>Bacteria</taxon>
        <taxon>Pseudomonadati</taxon>
        <taxon>Thermodesulfobacteriota</taxon>
        <taxon>Desulfovibrionia</taxon>
        <taxon>Desulfovibrionales</taxon>
        <taxon>Desulfovibrionaceae</taxon>
    </lineage>
</organism>
<comment type="cofactor">
    <cofactor evidence="6">
        <name>[4Fe-4S] cluster</name>
        <dbReference type="ChEBI" id="CHEBI:49883"/>
    </cofactor>
    <text evidence="6">Binds 1 [4Fe-4S] cluster. The cluster is coordinated with 3 cysteines and an exchangeable S-adenosyl-L-methionine.</text>
</comment>
<feature type="binding site" evidence="6">
    <location>
        <position position="82"/>
    </location>
    <ligand>
        <name>[4Fe-4S] cluster</name>
        <dbReference type="ChEBI" id="CHEBI:49883"/>
        <note>4Fe-4S-S-AdoMet</note>
    </ligand>
</feature>
<name>A0A6I6JNS7_9BACT</name>
<dbReference type="PROSITE" id="PS51918">
    <property type="entry name" value="RADICAL_SAM"/>
    <property type="match status" value="1"/>
</dbReference>
<evidence type="ECO:0000313" key="8">
    <source>
        <dbReference type="EMBL" id="QGY39274.1"/>
    </source>
</evidence>
<dbReference type="InterPro" id="IPR034457">
    <property type="entry name" value="Organic_radical-activating"/>
</dbReference>
<evidence type="ECO:0000256" key="3">
    <source>
        <dbReference type="ARBA" id="ARBA00022723"/>
    </source>
</evidence>
<dbReference type="Gene3D" id="3.20.20.70">
    <property type="entry name" value="Aldolase class I"/>
    <property type="match status" value="1"/>
</dbReference>
<evidence type="ECO:0000256" key="6">
    <source>
        <dbReference type="PIRSR" id="PIRSR004869-50"/>
    </source>
</evidence>
<dbReference type="InterPro" id="IPR006638">
    <property type="entry name" value="Elp3/MiaA/NifB-like_rSAM"/>
</dbReference>